<accession>X6LAP0</accession>
<evidence type="ECO:0000256" key="1">
    <source>
        <dbReference type="SAM" id="Coils"/>
    </source>
</evidence>
<name>X6LAP0_RETFI</name>
<feature type="signal peptide" evidence="2">
    <location>
        <begin position="1"/>
        <end position="20"/>
    </location>
</feature>
<evidence type="ECO:0000256" key="2">
    <source>
        <dbReference type="SAM" id="SignalP"/>
    </source>
</evidence>
<keyword evidence="4" id="KW-1185">Reference proteome</keyword>
<protein>
    <submittedName>
        <fullName evidence="3">Uncharacterized protein</fullName>
    </submittedName>
</protein>
<dbReference type="EMBL" id="ASPP01048593">
    <property type="protein sequence ID" value="ETN97794.1"/>
    <property type="molecule type" value="Genomic_DNA"/>
</dbReference>
<evidence type="ECO:0000313" key="4">
    <source>
        <dbReference type="Proteomes" id="UP000023152"/>
    </source>
</evidence>
<reference evidence="3 4" key="1">
    <citation type="journal article" date="2013" name="Curr. Biol.">
        <title>The Genome of the Foraminiferan Reticulomyxa filosa.</title>
        <authorList>
            <person name="Glockner G."/>
            <person name="Hulsmann N."/>
            <person name="Schleicher M."/>
            <person name="Noegel A.A."/>
            <person name="Eichinger L."/>
            <person name="Gallinger C."/>
            <person name="Pawlowski J."/>
            <person name="Sierra R."/>
            <person name="Euteneuer U."/>
            <person name="Pillet L."/>
            <person name="Moustafa A."/>
            <person name="Platzer M."/>
            <person name="Groth M."/>
            <person name="Szafranski K."/>
            <person name="Schliwa M."/>
        </authorList>
    </citation>
    <scope>NUCLEOTIDE SEQUENCE [LARGE SCALE GENOMIC DNA]</scope>
</reference>
<comment type="caution">
    <text evidence="3">The sequence shown here is derived from an EMBL/GenBank/DDBJ whole genome shotgun (WGS) entry which is preliminary data.</text>
</comment>
<keyword evidence="1" id="KW-0175">Coiled coil</keyword>
<evidence type="ECO:0000313" key="3">
    <source>
        <dbReference type="EMBL" id="ETN97794.1"/>
    </source>
</evidence>
<organism evidence="3 4">
    <name type="scientific">Reticulomyxa filosa</name>
    <dbReference type="NCBI Taxonomy" id="46433"/>
    <lineage>
        <taxon>Eukaryota</taxon>
        <taxon>Sar</taxon>
        <taxon>Rhizaria</taxon>
        <taxon>Retaria</taxon>
        <taxon>Foraminifera</taxon>
        <taxon>Monothalamids</taxon>
        <taxon>Reticulomyxidae</taxon>
        <taxon>Reticulomyxa</taxon>
    </lineage>
</organism>
<proteinExistence type="predicted"/>
<sequence>MDHFIIVVLIFFVHVMNMNAQQLDNSLVEYNNKRIKTNSQSILFVCRKNIAYNNEIINLNIDNDQLVIMKNYETYNITNIFRERKKKRKFIEINENDKSFSKKNKKYRENENKDFIEIKEKYNEVKQHLTDILTEKKELEEQIKKERDENSRKMKEMENIFQSQFKQFEEQLKSIQNVSAHVSQPLQQSPFQN</sequence>
<feature type="coiled-coil region" evidence="1">
    <location>
        <begin position="122"/>
        <end position="160"/>
    </location>
</feature>
<keyword evidence="2" id="KW-0732">Signal</keyword>
<dbReference type="Proteomes" id="UP000023152">
    <property type="component" value="Unassembled WGS sequence"/>
</dbReference>
<feature type="chain" id="PRO_5004975044" evidence="2">
    <location>
        <begin position="21"/>
        <end position="193"/>
    </location>
</feature>
<dbReference type="AlphaFoldDB" id="X6LAP0"/>
<gene>
    <name evidence="3" type="ORF">RFI_39733</name>
</gene>